<name>A0AAW2MBK9_9LAMI</name>
<reference evidence="2" key="2">
    <citation type="journal article" date="2024" name="Plant">
        <title>Genomic evolution and insights into agronomic trait innovations of Sesamum species.</title>
        <authorList>
            <person name="Miao H."/>
            <person name="Wang L."/>
            <person name="Qu L."/>
            <person name="Liu H."/>
            <person name="Sun Y."/>
            <person name="Le M."/>
            <person name="Wang Q."/>
            <person name="Wei S."/>
            <person name="Zheng Y."/>
            <person name="Lin W."/>
            <person name="Duan Y."/>
            <person name="Cao H."/>
            <person name="Xiong S."/>
            <person name="Wang X."/>
            <person name="Wei L."/>
            <person name="Li C."/>
            <person name="Ma Q."/>
            <person name="Ju M."/>
            <person name="Zhao R."/>
            <person name="Li G."/>
            <person name="Mu C."/>
            <person name="Tian Q."/>
            <person name="Mei H."/>
            <person name="Zhang T."/>
            <person name="Gao T."/>
            <person name="Zhang H."/>
        </authorList>
    </citation>
    <scope>NUCLEOTIDE SEQUENCE</scope>
    <source>
        <strain evidence="2">G01</strain>
    </source>
</reference>
<reference evidence="2" key="1">
    <citation type="submission" date="2020-06" db="EMBL/GenBank/DDBJ databases">
        <authorList>
            <person name="Li T."/>
            <person name="Hu X."/>
            <person name="Zhang T."/>
            <person name="Song X."/>
            <person name="Zhang H."/>
            <person name="Dai N."/>
            <person name="Sheng W."/>
            <person name="Hou X."/>
            <person name="Wei L."/>
        </authorList>
    </citation>
    <scope>NUCLEOTIDE SEQUENCE</scope>
    <source>
        <strain evidence="2">G01</strain>
        <tissue evidence="2">Leaf</tissue>
    </source>
</reference>
<organism evidence="2">
    <name type="scientific">Sesamum angustifolium</name>
    <dbReference type="NCBI Taxonomy" id="2727405"/>
    <lineage>
        <taxon>Eukaryota</taxon>
        <taxon>Viridiplantae</taxon>
        <taxon>Streptophyta</taxon>
        <taxon>Embryophyta</taxon>
        <taxon>Tracheophyta</taxon>
        <taxon>Spermatophyta</taxon>
        <taxon>Magnoliopsida</taxon>
        <taxon>eudicotyledons</taxon>
        <taxon>Gunneridae</taxon>
        <taxon>Pentapetalae</taxon>
        <taxon>asterids</taxon>
        <taxon>lamiids</taxon>
        <taxon>Lamiales</taxon>
        <taxon>Pedaliaceae</taxon>
        <taxon>Sesamum</taxon>
    </lineage>
</organism>
<proteinExistence type="predicted"/>
<accession>A0AAW2MBK9</accession>
<evidence type="ECO:0000313" key="2">
    <source>
        <dbReference type="EMBL" id="KAL0327792.1"/>
    </source>
</evidence>
<comment type="caution">
    <text evidence="2">The sequence shown here is derived from an EMBL/GenBank/DDBJ whole genome shotgun (WGS) entry which is preliminary data.</text>
</comment>
<dbReference type="AlphaFoldDB" id="A0AAW2MBK9"/>
<protein>
    <submittedName>
        <fullName evidence="2">Uncharacterized protein</fullName>
    </submittedName>
</protein>
<gene>
    <name evidence="2" type="ORF">Sangu_1857200</name>
</gene>
<dbReference type="EMBL" id="JACGWK010000011">
    <property type="protein sequence ID" value="KAL0327792.1"/>
    <property type="molecule type" value="Genomic_DNA"/>
</dbReference>
<evidence type="ECO:0000256" key="1">
    <source>
        <dbReference type="SAM" id="MobiDB-lite"/>
    </source>
</evidence>
<feature type="region of interest" description="Disordered" evidence="1">
    <location>
        <begin position="31"/>
        <end position="74"/>
    </location>
</feature>
<sequence length="74" mass="7917">MAWVCFLEEDLDDILGETEAEVRCNAGQAEAAVEEGRAPDEGLPLPGVEDILGPSGEAPLQEEEKEDVHGKTPL</sequence>